<sequence>MKRTIAAVAALAAASLALTACGGGSDSDSSSGSSGGPTTITVSGWSLSTTPEFQKLADAFSAKYPDYKVQVKEYDATNYNTLLTADLAAGKGPDVITQKEVKYLPTFVKGGQLADVSDLKAPDGIGGTDSYKVDGKTYALPYRMDSWVMFYNKDLFDKAGVTYPDGSWTWDDYVANLQKLKAGLPKGAYAAYLHNWQSTVQGLANAQSGADILKGDFSHLKEPYERTVGLQKDGLQVDFNTEKANQLTYQAEFGKQHAATMLMGSWYVATLISQQASGEADKFNWGFAPVPQMDSSTAGTSNTPVTFGDPTGFAVNAHADGAKKDAAEKFLQFASSEEAANMLAGIGITPALINDAVINTYFAVPGAPTDDLSKFAWATHKTLPENPTSDKTAAVQGILGDLHTAIMSGSKSPDDAIDEAEDRFKNEVG</sequence>
<dbReference type="PANTHER" id="PTHR43649">
    <property type="entry name" value="ARABINOSE-BINDING PROTEIN-RELATED"/>
    <property type="match status" value="1"/>
</dbReference>
<accession>A0A1I1ING0</accession>
<keyword evidence="4 6" id="KW-0732">Signal</keyword>
<reference evidence="7 8" key="1">
    <citation type="submission" date="2016-10" db="EMBL/GenBank/DDBJ databases">
        <authorList>
            <person name="de Groot N.N."/>
        </authorList>
    </citation>
    <scope>NUCLEOTIDE SEQUENCE [LARGE SCALE GENOMIC DNA]</scope>
    <source>
        <strain evidence="7 8">CGMCC 1.7056</strain>
    </source>
</reference>
<dbReference type="CDD" id="cd13585">
    <property type="entry name" value="PBP2_TMBP_like"/>
    <property type="match status" value="1"/>
</dbReference>
<proteinExistence type="inferred from homology"/>
<keyword evidence="7" id="KW-0762">Sugar transport</keyword>
<organism evidence="7 8">
    <name type="scientific">Nocardioides terrae</name>
    <dbReference type="NCBI Taxonomy" id="574651"/>
    <lineage>
        <taxon>Bacteria</taxon>
        <taxon>Bacillati</taxon>
        <taxon>Actinomycetota</taxon>
        <taxon>Actinomycetes</taxon>
        <taxon>Propionibacteriales</taxon>
        <taxon>Nocardioidaceae</taxon>
        <taxon>Nocardioides</taxon>
    </lineage>
</organism>
<evidence type="ECO:0000256" key="6">
    <source>
        <dbReference type="SAM" id="SignalP"/>
    </source>
</evidence>
<evidence type="ECO:0000256" key="1">
    <source>
        <dbReference type="ARBA" id="ARBA00004196"/>
    </source>
</evidence>
<name>A0A1I1ING0_9ACTN</name>
<dbReference type="SUPFAM" id="SSF53850">
    <property type="entry name" value="Periplasmic binding protein-like II"/>
    <property type="match status" value="1"/>
</dbReference>
<evidence type="ECO:0000313" key="8">
    <source>
        <dbReference type="Proteomes" id="UP000198832"/>
    </source>
</evidence>
<dbReference type="OrthoDB" id="3171346at2"/>
<gene>
    <name evidence="7" type="ORF">SAMN04487968_105266</name>
</gene>
<dbReference type="Gene3D" id="3.40.190.10">
    <property type="entry name" value="Periplasmic binding protein-like II"/>
    <property type="match status" value="1"/>
</dbReference>
<evidence type="ECO:0000256" key="5">
    <source>
        <dbReference type="SAM" id="MobiDB-lite"/>
    </source>
</evidence>
<dbReference type="InterPro" id="IPR006059">
    <property type="entry name" value="SBP"/>
</dbReference>
<evidence type="ECO:0000256" key="4">
    <source>
        <dbReference type="ARBA" id="ARBA00022729"/>
    </source>
</evidence>
<dbReference type="PROSITE" id="PS51257">
    <property type="entry name" value="PROKAR_LIPOPROTEIN"/>
    <property type="match status" value="1"/>
</dbReference>
<evidence type="ECO:0000313" key="7">
    <source>
        <dbReference type="EMBL" id="SFC34780.1"/>
    </source>
</evidence>
<feature type="chain" id="PRO_5039090427" evidence="6">
    <location>
        <begin position="21"/>
        <end position="429"/>
    </location>
</feature>
<evidence type="ECO:0000256" key="2">
    <source>
        <dbReference type="ARBA" id="ARBA00008520"/>
    </source>
</evidence>
<evidence type="ECO:0000256" key="3">
    <source>
        <dbReference type="ARBA" id="ARBA00022448"/>
    </source>
</evidence>
<keyword evidence="8" id="KW-1185">Reference proteome</keyword>
<dbReference type="Pfam" id="PF01547">
    <property type="entry name" value="SBP_bac_1"/>
    <property type="match status" value="1"/>
</dbReference>
<dbReference type="RefSeq" id="WP_091122789.1">
    <property type="nucleotide sequence ID" value="NZ_FOLB01000005.1"/>
</dbReference>
<feature type="signal peptide" evidence="6">
    <location>
        <begin position="1"/>
        <end position="20"/>
    </location>
</feature>
<comment type="similarity">
    <text evidence="2">Belongs to the bacterial solute-binding protein 1 family.</text>
</comment>
<dbReference type="GO" id="GO:0030313">
    <property type="term" value="C:cell envelope"/>
    <property type="evidence" value="ECO:0007669"/>
    <property type="project" value="UniProtKB-SubCell"/>
</dbReference>
<protein>
    <submittedName>
        <fullName evidence="7">Multiple sugar transport system substrate-binding protein</fullName>
    </submittedName>
</protein>
<dbReference type="PANTHER" id="PTHR43649:SF31">
    <property type="entry name" value="SN-GLYCEROL-3-PHOSPHATE-BINDING PERIPLASMIC PROTEIN UGPB"/>
    <property type="match status" value="1"/>
</dbReference>
<dbReference type="Proteomes" id="UP000198832">
    <property type="component" value="Unassembled WGS sequence"/>
</dbReference>
<comment type="subcellular location">
    <subcellularLocation>
        <location evidence="1">Cell envelope</location>
    </subcellularLocation>
</comment>
<dbReference type="STRING" id="574651.SAMN04487968_105266"/>
<dbReference type="EMBL" id="FOLB01000005">
    <property type="protein sequence ID" value="SFC34780.1"/>
    <property type="molecule type" value="Genomic_DNA"/>
</dbReference>
<feature type="region of interest" description="Disordered" evidence="5">
    <location>
        <begin position="408"/>
        <end position="429"/>
    </location>
</feature>
<keyword evidence="3" id="KW-0813">Transport</keyword>
<dbReference type="InterPro" id="IPR050490">
    <property type="entry name" value="Bact_solute-bd_prot1"/>
</dbReference>
<dbReference type="AlphaFoldDB" id="A0A1I1ING0"/>